<comment type="caution">
    <text evidence="1">The sequence shown here is derived from an EMBL/GenBank/DDBJ whole genome shotgun (WGS) entry which is preliminary data.</text>
</comment>
<evidence type="ECO:0008006" key="3">
    <source>
        <dbReference type="Google" id="ProtNLM"/>
    </source>
</evidence>
<organism evidence="1 2">
    <name type="scientific">Candidatus Lambdaproteobacteria bacterium RIFOXYD2_FULL_56_26</name>
    <dbReference type="NCBI Taxonomy" id="1817773"/>
    <lineage>
        <taxon>Bacteria</taxon>
        <taxon>Pseudomonadati</taxon>
        <taxon>Pseudomonadota</taxon>
        <taxon>Candidatus Lambdaproteobacteria</taxon>
    </lineage>
</organism>
<accession>A0A1F6GW60</accession>
<sequence>MSKESKEFIHVALLDILGYRSLIKADMEGGSDFGFRKKLTNALQALSGMNEAEFSFQSISDTIILAQSADDLLKLLWILKNVYVAFIGQGLLIRGALVFEQHFKNNHLTYSNALVLAQDKEKNAAVYPRIVIDSGVVEREREHENWQRIIDSKLVYAQGGQYFLNVLDKGNWGQVYESAKLIYGAFFEGKLGDKSEHVLLKHLWLENYLISSEHADSQFGRYIQPLRPLE</sequence>
<proteinExistence type="predicted"/>
<evidence type="ECO:0000313" key="2">
    <source>
        <dbReference type="Proteomes" id="UP000177583"/>
    </source>
</evidence>
<name>A0A1F6GW60_9PROT</name>
<dbReference type="EMBL" id="MFNF01000022">
    <property type="protein sequence ID" value="OGH02368.1"/>
    <property type="molecule type" value="Genomic_DNA"/>
</dbReference>
<dbReference type="Proteomes" id="UP000177583">
    <property type="component" value="Unassembled WGS sequence"/>
</dbReference>
<evidence type="ECO:0000313" key="1">
    <source>
        <dbReference type="EMBL" id="OGH02368.1"/>
    </source>
</evidence>
<protein>
    <recommendedName>
        <fullName evidence="3">Guanylate cyclase domain-containing protein</fullName>
    </recommendedName>
</protein>
<gene>
    <name evidence="1" type="ORF">A2557_05445</name>
</gene>
<reference evidence="1 2" key="1">
    <citation type="journal article" date="2016" name="Nat. Commun.">
        <title>Thousands of microbial genomes shed light on interconnected biogeochemical processes in an aquifer system.</title>
        <authorList>
            <person name="Anantharaman K."/>
            <person name="Brown C.T."/>
            <person name="Hug L.A."/>
            <person name="Sharon I."/>
            <person name="Castelle C.J."/>
            <person name="Probst A.J."/>
            <person name="Thomas B.C."/>
            <person name="Singh A."/>
            <person name="Wilkins M.J."/>
            <person name="Karaoz U."/>
            <person name="Brodie E.L."/>
            <person name="Williams K.H."/>
            <person name="Hubbard S.S."/>
            <person name="Banfield J.F."/>
        </authorList>
    </citation>
    <scope>NUCLEOTIDE SEQUENCE [LARGE SCALE GENOMIC DNA]</scope>
</reference>
<dbReference type="AlphaFoldDB" id="A0A1F6GW60"/>